<keyword evidence="1" id="KW-0472">Membrane</keyword>
<keyword evidence="1" id="KW-0812">Transmembrane</keyword>
<dbReference type="AlphaFoldDB" id="A0A379EBM8"/>
<feature type="transmembrane region" description="Helical" evidence="1">
    <location>
        <begin position="376"/>
        <end position="396"/>
    </location>
</feature>
<feature type="transmembrane region" description="Helical" evidence="1">
    <location>
        <begin position="344"/>
        <end position="364"/>
    </location>
</feature>
<feature type="transmembrane region" description="Helical" evidence="1">
    <location>
        <begin position="187"/>
        <end position="205"/>
    </location>
</feature>
<accession>A0A379EBM8</accession>
<dbReference type="EMBL" id="UGTM01000002">
    <property type="protein sequence ID" value="SUB93806.1"/>
    <property type="molecule type" value="Genomic_DNA"/>
</dbReference>
<organism evidence="2 3">
    <name type="scientific">Prevotella denticola</name>
    <dbReference type="NCBI Taxonomy" id="28129"/>
    <lineage>
        <taxon>Bacteria</taxon>
        <taxon>Pseudomonadati</taxon>
        <taxon>Bacteroidota</taxon>
        <taxon>Bacteroidia</taxon>
        <taxon>Bacteroidales</taxon>
        <taxon>Prevotellaceae</taxon>
        <taxon>Prevotella</taxon>
    </lineage>
</organism>
<feature type="transmembrane region" description="Helical" evidence="1">
    <location>
        <begin position="71"/>
        <end position="90"/>
    </location>
</feature>
<feature type="transmembrane region" description="Helical" evidence="1">
    <location>
        <begin position="6"/>
        <end position="25"/>
    </location>
</feature>
<feature type="transmembrane region" description="Helical" evidence="1">
    <location>
        <begin position="160"/>
        <end position="180"/>
    </location>
</feature>
<evidence type="ECO:0008006" key="4">
    <source>
        <dbReference type="Google" id="ProtNLM"/>
    </source>
</evidence>
<sequence length="431" mass="48962">MSEIVLNNILSLGFLFLWIITLIGYQMIKNRWDGGSLVIVLYIIYAVFAIMTLNDPLFSIAFNQLKLFPYIYLYSMMIIALSPIIIHHCSDTSEIENPHTKILYILTFIIIISSIMLIPSLISGTGSGLISIFTDSSAGKEAYLEQVEGVEDSGSTIRNLPAIIFNSLTDITVFLFFYFLTLEKKNIWILSGLIFSFIINFLICISQGQRGGLVTSLLTLAGGYLLFKQYMSKKVKKISRHIGLFLSLLISFPIIVITVSRFDGETGGIGGFVNWYIGQGSLYFNNYGLTPGGCRNGDRTINLFKRFIDSSTSQNFVERRDKYHNMEINDNLFSTFVGDFTLDFGPAGAFFIFVIFYSSLIRLTRERKQQIKLYKLLLLYFALCISLQGGMTLFSYSDVSGNLRMLNCLLLYAYLRYHEQFSRAFPLQKNN</sequence>
<evidence type="ECO:0000256" key="1">
    <source>
        <dbReference type="SAM" id="Phobius"/>
    </source>
</evidence>
<feature type="transmembrane region" description="Helical" evidence="1">
    <location>
        <begin position="211"/>
        <end position="230"/>
    </location>
</feature>
<protein>
    <recommendedName>
        <fullName evidence="4">Oligosaccharide repeat unit polymerase</fullName>
    </recommendedName>
</protein>
<keyword evidence="1" id="KW-1133">Transmembrane helix</keyword>
<gene>
    <name evidence="2" type="ORF">NCTC13067_01658</name>
</gene>
<name>A0A379EBM8_9BACT</name>
<evidence type="ECO:0000313" key="2">
    <source>
        <dbReference type="EMBL" id="SUB93806.1"/>
    </source>
</evidence>
<dbReference type="Proteomes" id="UP000255469">
    <property type="component" value="Unassembled WGS sequence"/>
</dbReference>
<reference evidence="2 3" key="1">
    <citation type="submission" date="2018-06" db="EMBL/GenBank/DDBJ databases">
        <authorList>
            <consortium name="Pathogen Informatics"/>
            <person name="Doyle S."/>
        </authorList>
    </citation>
    <scope>NUCLEOTIDE SEQUENCE [LARGE SCALE GENOMIC DNA]</scope>
    <source>
        <strain evidence="2 3">NCTC13067</strain>
    </source>
</reference>
<feature type="transmembrane region" description="Helical" evidence="1">
    <location>
        <begin position="242"/>
        <end position="262"/>
    </location>
</feature>
<feature type="transmembrane region" description="Helical" evidence="1">
    <location>
        <begin position="32"/>
        <end position="51"/>
    </location>
</feature>
<dbReference type="NCBIfam" id="TIGR04370">
    <property type="entry name" value="glyco_rpt_poly"/>
    <property type="match status" value="1"/>
</dbReference>
<feature type="transmembrane region" description="Helical" evidence="1">
    <location>
        <begin position="102"/>
        <end position="122"/>
    </location>
</feature>
<evidence type="ECO:0000313" key="3">
    <source>
        <dbReference type="Proteomes" id="UP000255469"/>
    </source>
</evidence>
<proteinExistence type="predicted"/>